<dbReference type="Proteomes" id="UP000054843">
    <property type="component" value="Unassembled WGS sequence"/>
</dbReference>
<dbReference type="AlphaFoldDB" id="A0A0V1MEY4"/>
<dbReference type="InterPro" id="IPR029526">
    <property type="entry name" value="PGBD"/>
</dbReference>
<feature type="compositionally biased region" description="Basic and acidic residues" evidence="1">
    <location>
        <begin position="711"/>
        <end position="720"/>
    </location>
</feature>
<evidence type="ECO:0000259" key="2">
    <source>
        <dbReference type="Pfam" id="PF13843"/>
    </source>
</evidence>
<dbReference type="OrthoDB" id="5920525at2759"/>
<evidence type="ECO:0000313" key="4">
    <source>
        <dbReference type="Proteomes" id="UP000054843"/>
    </source>
</evidence>
<sequence length="720" mass="80943">MDNFFTSIPLAEDLLGKKTTIVGTLLKNKKEVPAELTEARGREVDSSLFCFDQQLTLVSYIPKRKNCVLLLPTMHYDDAVREDQEESRILCYLIMERSPRHVRVHTCKRRIQRLRGYCGICYKSYGTCKNEYWNARKSHRRRLFLMECGRNLVDIILQKRAASPPQSLPYTVRKTIESMGGETLAKQSAARKDEKVSLKRCVFCRRKGDREKTTDLFDSAAERSFIRQDVADELHLQGEPFPVAVNGIGCSNCEPQESRLGRFWLSPLSGELKYPLQALTMPMLCNDIVKMKVSKQAWPHLRVTELPEEDDDEVVQEKKPNDSGDTSGLDNLWTTASFITATFGFGGVHIHASGDLPDSAKGLGTGIVSNTPRPRGGLVRQDEKGIRTNPLIRWANRLRSVKLKLRRDQERRTGYAAGLLDEHGVPASPCGVSASRAPLTSPSKRSVYMQSDTNQSPIVHVVRIGDGHSSLLLLGRQQDCVALDEERCTTVEAVRANRVKEIQHLSSPDCWRHCPTKNSPADLVSRGCLLPHFLRMTCGGQHPGGCVKKIEPSWISKAVWAKQRVKETSSIQHGTADLRNCCVSPLLLRENQTLAATGQRFWITRGRSAVKERITPVVCFVYVGVDFAIPILTTIHGEPHICVKTYICIFTCMVVSAIHLELEPDMTTGNFLNQAETYPVRQHPDLPSRRQVPESTPPHPQLRGGATHLVRRTDRVEIHH</sequence>
<comment type="caution">
    <text evidence="3">The sequence shown here is derived from an EMBL/GenBank/DDBJ whole genome shotgun (WGS) entry which is preliminary data.</text>
</comment>
<proteinExistence type="predicted"/>
<organism evidence="3 4">
    <name type="scientific">Trichinella papuae</name>
    <dbReference type="NCBI Taxonomy" id="268474"/>
    <lineage>
        <taxon>Eukaryota</taxon>
        <taxon>Metazoa</taxon>
        <taxon>Ecdysozoa</taxon>
        <taxon>Nematoda</taxon>
        <taxon>Enoplea</taxon>
        <taxon>Dorylaimia</taxon>
        <taxon>Trichinellida</taxon>
        <taxon>Trichinellidae</taxon>
        <taxon>Trichinella</taxon>
    </lineage>
</organism>
<evidence type="ECO:0000256" key="1">
    <source>
        <dbReference type="SAM" id="MobiDB-lite"/>
    </source>
</evidence>
<dbReference type="STRING" id="268474.A0A0V1MEY4"/>
<gene>
    <name evidence="3" type="ORF">T10_7534</name>
</gene>
<dbReference type="Pfam" id="PF13843">
    <property type="entry name" value="DDE_Tnp_1_7"/>
    <property type="match status" value="1"/>
</dbReference>
<feature type="region of interest" description="Disordered" evidence="1">
    <location>
        <begin position="682"/>
        <end position="720"/>
    </location>
</feature>
<dbReference type="EMBL" id="JYDO01000118">
    <property type="protein sequence ID" value="KRZ70205.1"/>
    <property type="molecule type" value="Genomic_DNA"/>
</dbReference>
<keyword evidence="4" id="KW-1185">Reference proteome</keyword>
<name>A0A0V1MEY4_9BILA</name>
<feature type="domain" description="PiggyBac transposable element-derived protein" evidence="2">
    <location>
        <begin position="1"/>
        <end position="88"/>
    </location>
</feature>
<evidence type="ECO:0000313" key="3">
    <source>
        <dbReference type="EMBL" id="KRZ70205.1"/>
    </source>
</evidence>
<accession>A0A0V1MEY4</accession>
<feature type="compositionally biased region" description="Basic and acidic residues" evidence="1">
    <location>
        <begin position="682"/>
        <end position="692"/>
    </location>
</feature>
<dbReference type="PANTHER" id="PTHR47331">
    <property type="entry name" value="PHD-TYPE DOMAIN-CONTAINING PROTEIN"/>
    <property type="match status" value="1"/>
</dbReference>
<protein>
    <recommendedName>
        <fullName evidence="2">PiggyBac transposable element-derived protein domain-containing protein</fullName>
    </recommendedName>
</protein>
<reference evidence="3 4" key="1">
    <citation type="submission" date="2015-01" db="EMBL/GenBank/DDBJ databases">
        <title>Evolution of Trichinella species and genotypes.</title>
        <authorList>
            <person name="Korhonen P.K."/>
            <person name="Edoardo P."/>
            <person name="Giuseppe L.R."/>
            <person name="Gasser R.B."/>
        </authorList>
    </citation>
    <scope>NUCLEOTIDE SEQUENCE [LARGE SCALE GENOMIC DNA]</scope>
    <source>
        <strain evidence="3">ISS1980</strain>
    </source>
</reference>
<feature type="region of interest" description="Disordered" evidence="1">
    <location>
        <begin position="304"/>
        <end position="328"/>
    </location>
</feature>